<sequence>MEAQKTAELSPRVIAAFDKYLQLDLRASSINAAVREIHEDLNHYRIELRKAEEALAELSEKPNFDSVRSMIEYPKHFGWQMAGVRKGEYDAQIAREKQRLTDKHAAGRAAVQRSIQIIRRRMDVLQAELERVSPEANSARSVCTKLKSHLIESGVLTREDLI</sequence>
<evidence type="ECO:0000256" key="1">
    <source>
        <dbReference type="SAM" id="Coils"/>
    </source>
</evidence>
<dbReference type="EMBL" id="JAVRIC010000006">
    <property type="protein sequence ID" value="MDT0496845.1"/>
    <property type="molecule type" value="Genomic_DNA"/>
</dbReference>
<dbReference type="Proteomes" id="UP001254608">
    <property type="component" value="Unassembled WGS sequence"/>
</dbReference>
<reference evidence="2 3" key="1">
    <citation type="submission" date="2023-09" db="EMBL/GenBank/DDBJ databases">
        <authorList>
            <person name="Rey-Velasco X."/>
        </authorList>
    </citation>
    <scope>NUCLEOTIDE SEQUENCE [LARGE SCALE GENOMIC DNA]</scope>
    <source>
        <strain evidence="2 3">W345</strain>
    </source>
</reference>
<keyword evidence="1" id="KW-0175">Coiled coil</keyword>
<evidence type="ECO:0000313" key="3">
    <source>
        <dbReference type="Proteomes" id="UP001254608"/>
    </source>
</evidence>
<dbReference type="RefSeq" id="WP_311364239.1">
    <property type="nucleotide sequence ID" value="NZ_JAVRIC010000006.1"/>
</dbReference>
<comment type="caution">
    <text evidence="2">The sequence shown here is derived from an EMBL/GenBank/DDBJ whole genome shotgun (WGS) entry which is preliminary data.</text>
</comment>
<protein>
    <submittedName>
        <fullName evidence="2">Uncharacterized protein</fullName>
    </submittedName>
</protein>
<name>A0ABU2WG54_9GAMM</name>
<organism evidence="2 3">
    <name type="scientific">Banduia mediterranea</name>
    <dbReference type="NCBI Taxonomy" id="3075609"/>
    <lineage>
        <taxon>Bacteria</taxon>
        <taxon>Pseudomonadati</taxon>
        <taxon>Pseudomonadota</taxon>
        <taxon>Gammaproteobacteria</taxon>
        <taxon>Nevskiales</taxon>
        <taxon>Algiphilaceae</taxon>
        <taxon>Banduia</taxon>
    </lineage>
</organism>
<feature type="coiled-coil region" evidence="1">
    <location>
        <begin position="34"/>
        <end position="61"/>
    </location>
</feature>
<gene>
    <name evidence="2" type="ORF">RM530_05640</name>
</gene>
<accession>A0ABU2WG54</accession>
<evidence type="ECO:0000313" key="2">
    <source>
        <dbReference type="EMBL" id="MDT0496845.1"/>
    </source>
</evidence>
<keyword evidence="3" id="KW-1185">Reference proteome</keyword>
<proteinExistence type="predicted"/>